<feature type="compositionally biased region" description="Basic and acidic residues" evidence="1">
    <location>
        <begin position="76"/>
        <end position="94"/>
    </location>
</feature>
<feature type="compositionally biased region" description="Basic and acidic residues" evidence="1">
    <location>
        <begin position="1062"/>
        <end position="1074"/>
    </location>
</feature>
<feature type="region of interest" description="Disordered" evidence="1">
    <location>
        <begin position="778"/>
        <end position="971"/>
    </location>
</feature>
<feature type="region of interest" description="Disordered" evidence="1">
    <location>
        <begin position="316"/>
        <end position="336"/>
    </location>
</feature>
<evidence type="ECO:0000313" key="3">
    <source>
        <dbReference type="EMBL" id="CEL64995.1"/>
    </source>
</evidence>
<reference evidence="4" key="3">
    <citation type="journal article" date="2012" name="PLoS Pathog.">
        <title>Comparative genomics of the apicomplexan parasites Toxoplasma gondii and Neospora caninum: Coccidia differing in host range and transmission strategy.</title>
        <authorList>
            <person name="Reid A.J."/>
            <person name="Vermont S.J."/>
            <person name="Cotton J.A."/>
            <person name="Harris D."/>
            <person name="Hill-Cawthorne G.A."/>
            <person name="Konen-Waisman S."/>
            <person name="Latham S.M."/>
            <person name="Mourier T."/>
            <person name="Norton R."/>
            <person name="Quail M.A."/>
            <person name="Sanders M."/>
            <person name="Shanmugam D."/>
            <person name="Sohal A."/>
            <person name="Wasmuth J.D."/>
            <person name="Brunk B."/>
            <person name="Grigg M.E."/>
            <person name="Howard J.C."/>
            <person name="Parkinson J."/>
            <person name="Roos D.S."/>
            <person name="Trees A.J."/>
            <person name="Berriman M."/>
            <person name="Pain A."/>
            <person name="Wastling J.M."/>
        </authorList>
    </citation>
    <scope>NUCLEOTIDE SEQUENCE [LARGE SCALE GENOMIC DNA]</scope>
    <source>
        <strain evidence="4">Liverpool</strain>
    </source>
</reference>
<feature type="region of interest" description="Disordered" evidence="1">
    <location>
        <begin position="1088"/>
        <end position="1139"/>
    </location>
</feature>
<dbReference type="EMBL" id="FR823383">
    <property type="protein sequence ID" value="CBZ50387.1"/>
    <property type="molecule type" value="Genomic_DNA"/>
</dbReference>
<feature type="compositionally biased region" description="Polar residues" evidence="1">
    <location>
        <begin position="316"/>
        <end position="325"/>
    </location>
</feature>
<dbReference type="InParanoid" id="F0V9G2"/>
<organism evidence="2 4">
    <name type="scientific">Neospora caninum (strain Liverpool)</name>
    <dbReference type="NCBI Taxonomy" id="572307"/>
    <lineage>
        <taxon>Eukaryota</taxon>
        <taxon>Sar</taxon>
        <taxon>Alveolata</taxon>
        <taxon>Apicomplexa</taxon>
        <taxon>Conoidasida</taxon>
        <taxon>Coccidia</taxon>
        <taxon>Eucoccidiorida</taxon>
        <taxon>Eimeriorina</taxon>
        <taxon>Sarcocystidae</taxon>
        <taxon>Neospora</taxon>
    </lineage>
</organism>
<feature type="compositionally biased region" description="Basic and acidic residues" evidence="1">
    <location>
        <begin position="1129"/>
        <end position="1139"/>
    </location>
</feature>
<dbReference type="VEuPathDB" id="ToxoDB:NCLIV_008560"/>
<feature type="compositionally biased region" description="Polar residues" evidence="1">
    <location>
        <begin position="653"/>
        <end position="662"/>
    </location>
</feature>
<feature type="compositionally biased region" description="Basic and acidic residues" evidence="1">
    <location>
        <begin position="1179"/>
        <end position="1190"/>
    </location>
</feature>
<evidence type="ECO:0000313" key="4">
    <source>
        <dbReference type="Proteomes" id="UP000007494"/>
    </source>
</evidence>
<sequence>MSSIRQSLPDGPLQPLQPIQGEDGRCGIGLACQTGNRDESSAPETSRGDRQGPSERCPFTCRHSSRGHARIAAGDSQERPTEIDGQTRHAERTGKYGPAGTLAVPILFERTADRDLLLLQSVNALLREVSSRCAHYSKACHRTRKKATEARPHRSDAGDTAACTVSRMAMEAATDEAKGKQALPPIVTSGSCRRRREPDAARRLEKAAKSTESHAEGCRPSSELLGFAALEPRDSVGVPADDRLGGDDAPKHSASLGPAESGSAGLGSWNGIPDSAALLSSLVPLSILETESLLHASGKVLRLLLSAEKLGNSCISTPSVDQTPSDVPRRNSREASSASYRKLILCSGGERRCGQAAKGTKVDPPRGTGLQGNVTVSQQKRISGSTNHPRARELSQREQTTGSADSHSGDRSSRRARSRTLRYCTSTTFLPAEWSERHFDWSHNERPNAEITVGVPCSASSCCVQMSKTGVRSCPIGQQGTTVAASVAERHSEAKAETLLAFVSTAAEDTREPGEADEQPAAPGASPGLLAEQRETEPRTPPLPDVATHIAASAGQASVSSGSPLASSVQKTAACCREETQQASTSADRRLASAYRPALPCLSPFHVLAGPESPTSDSSPSPSPLTPPVPQMEDARDGRLSLDDIDTRAPLPGSTTEQSLPLSSDELLHPTLPPQPLPCPPVPFVPPPTAQPDLSTPAEVYPFPEDAWQGSPPFQVSTASAFCSSTSMASLRRRRHASGMRSDSAYGFPCPVSFWVPLACTSATPQFRSRSPRARVICQPSRRPPCHDTTSLRSGTGHVSHVAASPGAPCSPGWPSTVLFSPQAEADEQTRRDSDPSIALPMNGLSCVPPETRKTRADCSFPAQRVSPCSHSSTPRSVSKSTREGTTTSTASDDKGDGAPSESLLRLSPRQGPRQRTRRIKPGAASLFRDAGERQGMAGGRQEKRLCSQPEKRPQSNGEIPPAQTPKRSRWDDDIFHFEERSVSARIGRPSSTLMGTEENGEGTECVHNAHSDEKFMPRVEDEMPISEVSTKVFMPYSQEGRTRRALSGSKPLEPGQEMETAEIRKVSGERREPSVVGYPACRVVARGQAQRQTGELPASGGLRQDPGRTDYEGLPASPPTRCDSPSKMSREDVEARSVCEQLTRKDSVGEWHEDLRDGPLSFAGRDARTGAVHTPTDTPEHEARHGSIREGLRQERFLRQPYRNVIPDISTRRRAVAEHAAGTPSAAYRPYCDEFDLATPSLARDVKSLSLPKCSCEAGEGFAEAVSSGDPGWKRPEGPRCPQEEKGISSPCLGSDRARLLPDSTQKGDELHALSLDRQPCCKLPDSGVRRRVHDSPSLRPWNCSPTSSEDASDRHPTSFYSMHSAGISEKTIPLESYGEPRRQSAGPPYSRKRSGQSALTMQRSAHAGESPISRARLRRRAAALFRELVRAEALQPDAAEALRIAVQRQLYDAKPREGGSTGVPLSSEEEELRHCTFRPQINQRRSARCFLSNVPWWQRLYNGYRVPDMKRELQLLQEHVEFMTRQNDDTSDAEDDRGGIEQNSESPWGEASAVSQASGVRRRCYSDQRKLGRRSSVGAFTRVSRDSQHTVQESMKATRNPRAAGYVPTLGHSVRSPIALKGNDKQPRKCVRFASPTRSPQACSTEAYEGKIVRAKQSHETLQSSILDPGRPATGQSRILTSCLTKPSVARGALRSKSQLHSPLGNEYSSAGTMSERAKGLGSPSAGSSKEPYVCSASSPWEGYVQRSRTQLVPPHAVSCPLRQQHESWLPPAPLKKSYPSLRGILMRQSEYPEWEGLKGILRGASRSTYTLEDRTEPEESGSRISKELLKTYLGGRNFVPGWLDVH</sequence>
<feature type="compositionally biased region" description="Polar residues" evidence="1">
    <location>
        <begin position="371"/>
        <end position="388"/>
    </location>
</feature>
<feature type="compositionally biased region" description="Basic and acidic residues" evidence="1">
    <location>
        <begin position="36"/>
        <end position="53"/>
    </location>
</feature>
<accession>F0V9G2</accession>
<feature type="region of interest" description="Disordered" evidence="1">
    <location>
        <begin position="174"/>
        <end position="219"/>
    </location>
</feature>
<feature type="compositionally biased region" description="Low complexity" evidence="1">
    <location>
        <begin position="520"/>
        <end position="531"/>
    </location>
</feature>
<feature type="region of interest" description="Disordered" evidence="1">
    <location>
        <begin position="1326"/>
        <end position="1415"/>
    </location>
</feature>
<feature type="compositionally biased region" description="Polar residues" evidence="1">
    <location>
        <begin position="1698"/>
        <end position="1715"/>
    </location>
</feature>
<feature type="compositionally biased region" description="Basic and acidic residues" evidence="1">
    <location>
        <begin position="1273"/>
        <end position="1288"/>
    </location>
</feature>
<dbReference type="OMA" id="KCVRFAS"/>
<feature type="compositionally biased region" description="Polar residues" evidence="1">
    <location>
        <begin position="867"/>
        <end position="891"/>
    </location>
</feature>
<evidence type="ECO:0000256" key="1">
    <source>
        <dbReference type="SAM" id="MobiDB-lite"/>
    </source>
</evidence>
<gene>
    <name evidence="3" type="ORF">BN1204_008560</name>
    <name evidence="2" type="ORF">NCLIV_008560</name>
</gene>
<dbReference type="GeneID" id="13441413"/>
<dbReference type="Proteomes" id="UP000007494">
    <property type="component" value="Chromosome III"/>
</dbReference>
<feature type="region of interest" description="Disordered" evidence="1">
    <location>
        <begin position="1"/>
        <end position="98"/>
    </location>
</feature>
<dbReference type="OrthoDB" id="331705at2759"/>
<feature type="region of interest" description="Disordered" evidence="1">
    <location>
        <begin position="1696"/>
        <end position="1731"/>
    </location>
</feature>
<name>F0V9G2_NEOCL</name>
<feature type="compositionally biased region" description="Low complexity" evidence="1">
    <location>
        <begin position="611"/>
        <end position="620"/>
    </location>
</feature>
<dbReference type="eggNOG" id="ENOG502QZE7">
    <property type="taxonomic scope" value="Eukaryota"/>
</dbReference>
<feature type="region of interest" description="Disordered" evidence="1">
    <location>
        <begin position="235"/>
        <end position="264"/>
    </location>
</feature>
<dbReference type="RefSeq" id="XP_003880421.1">
    <property type="nucleotide sequence ID" value="XM_003880372.1"/>
</dbReference>
<reference evidence="2" key="1">
    <citation type="submission" date="2011-02" db="EMBL/GenBank/DDBJ databases">
        <authorList>
            <person name="Aslett M."/>
        </authorList>
    </citation>
    <scope>NUCLEOTIDE SEQUENCE</scope>
    <source>
        <strain evidence="2">Liverpool</strain>
    </source>
</reference>
<feature type="compositionally biased region" description="Basic and acidic residues" evidence="1">
    <location>
        <begin position="196"/>
        <end position="217"/>
    </location>
</feature>
<reference evidence="3" key="4">
    <citation type="journal article" date="2015" name="PLoS ONE">
        <title>Comprehensive Evaluation of Toxoplasma gondii VEG and Neospora caninum LIV Genomes with Tachyzoite Stage Transcriptome and Proteome Defines Novel Transcript Features.</title>
        <authorList>
            <person name="Ramaprasad A."/>
            <person name="Mourier T."/>
            <person name="Naeem R."/>
            <person name="Malas T.B."/>
            <person name="Moussa E."/>
            <person name="Panigrahi A."/>
            <person name="Vermont S.J."/>
            <person name="Otto T.D."/>
            <person name="Wastling J."/>
            <person name="Pain A."/>
        </authorList>
    </citation>
    <scope>NUCLEOTIDE SEQUENCE</scope>
    <source>
        <strain evidence="3">Liverpool</strain>
    </source>
</reference>
<feature type="region of interest" description="Disordered" evidence="1">
    <location>
        <begin position="1151"/>
        <end position="1190"/>
    </location>
</feature>
<feature type="region of interest" description="Disordered" evidence="1">
    <location>
        <begin position="354"/>
        <end position="418"/>
    </location>
</feature>
<feature type="compositionally biased region" description="Pro residues" evidence="1">
    <location>
        <begin position="621"/>
        <end position="630"/>
    </location>
</feature>
<reference evidence="2" key="2">
    <citation type="submission" date="2011-03" db="EMBL/GenBank/DDBJ databases">
        <title>Comparative genomics and transcriptomics of Neospora caninum and Toxoplasma gondii.</title>
        <authorList>
            <person name="Reid A.J."/>
            <person name="Sohal A."/>
            <person name="Harris D."/>
            <person name="Quail M."/>
            <person name="Sanders M."/>
            <person name="Berriman M."/>
            <person name="Wastling J.M."/>
            <person name="Pain A."/>
        </authorList>
    </citation>
    <scope>NUCLEOTIDE SEQUENCE</scope>
    <source>
        <strain evidence="2">Liverpool</strain>
    </source>
</reference>
<evidence type="ECO:0000313" key="2">
    <source>
        <dbReference type="EMBL" id="CBZ50387.1"/>
    </source>
</evidence>
<dbReference type="EMBL" id="LN714477">
    <property type="protein sequence ID" value="CEL64995.1"/>
    <property type="molecule type" value="Genomic_DNA"/>
</dbReference>
<feature type="compositionally biased region" description="Basic and acidic residues" evidence="1">
    <location>
        <begin position="633"/>
        <end position="647"/>
    </location>
</feature>
<feature type="region of interest" description="Disordered" evidence="1">
    <location>
        <begin position="1526"/>
        <end position="1601"/>
    </location>
</feature>
<feature type="region of interest" description="Disordered" evidence="1">
    <location>
        <begin position="1040"/>
        <end position="1075"/>
    </location>
</feature>
<feature type="compositionally biased region" description="Basic and acidic residues" evidence="1">
    <location>
        <begin position="941"/>
        <end position="954"/>
    </location>
</feature>
<feature type="compositionally biased region" description="Basic and acidic residues" evidence="1">
    <location>
        <begin position="240"/>
        <end position="251"/>
    </location>
</feature>
<protein>
    <submittedName>
        <fullName evidence="2">Uncharacterized protein</fullName>
    </submittedName>
</protein>
<feature type="region of interest" description="Disordered" evidence="1">
    <location>
        <begin position="606"/>
        <end position="675"/>
    </location>
</feature>
<keyword evidence="4" id="KW-1185">Reference proteome</keyword>
<feature type="region of interest" description="Disordered" evidence="1">
    <location>
        <begin position="507"/>
        <end position="546"/>
    </location>
</feature>
<proteinExistence type="predicted"/>
<feature type="region of interest" description="Disordered" evidence="1">
    <location>
        <begin position="1266"/>
        <end position="1304"/>
    </location>
</feature>